<sequence>MTQGKTLTDLNRVTFEFEDPLLMALCFDVLNKNLGETNVAGKVGVDLLKIIKIKDSELRSKDELIRHMKDENDEKDSEITRLNNIISAVIPPTPPPPTLKILKRRSSKKL</sequence>
<feature type="region of interest" description="Disordered" evidence="1">
    <location>
        <begin position="91"/>
        <end position="110"/>
    </location>
</feature>
<protein>
    <submittedName>
        <fullName evidence="2">Uncharacterized protein</fullName>
    </submittedName>
</protein>
<organism evidence="2 3">
    <name type="scientific">Triparma laevis f. longispina</name>
    <dbReference type="NCBI Taxonomy" id="1714387"/>
    <lineage>
        <taxon>Eukaryota</taxon>
        <taxon>Sar</taxon>
        <taxon>Stramenopiles</taxon>
        <taxon>Ochrophyta</taxon>
        <taxon>Bolidophyceae</taxon>
        <taxon>Parmales</taxon>
        <taxon>Triparmaceae</taxon>
        <taxon>Triparma</taxon>
    </lineage>
</organism>
<dbReference type="AlphaFoldDB" id="A0A9W7FPQ7"/>
<keyword evidence="3" id="KW-1185">Reference proteome</keyword>
<gene>
    <name evidence="2" type="ORF">TrLO_g1439</name>
</gene>
<reference evidence="3" key="1">
    <citation type="journal article" date="2023" name="Commun. Biol.">
        <title>Genome analysis of Parmales, the sister group of diatoms, reveals the evolutionary specialization of diatoms from phago-mixotrophs to photoautotrophs.</title>
        <authorList>
            <person name="Ban H."/>
            <person name="Sato S."/>
            <person name="Yoshikawa S."/>
            <person name="Yamada K."/>
            <person name="Nakamura Y."/>
            <person name="Ichinomiya M."/>
            <person name="Sato N."/>
            <person name="Blanc-Mathieu R."/>
            <person name="Endo H."/>
            <person name="Kuwata A."/>
            <person name="Ogata H."/>
        </authorList>
    </citation>
    <scope>NUCLEOTIDE SEQUENCE [LARGE SCALE GENOMIC DNA]</scope>
    <source>
        <strain evidence="3">NIES 3700</strain>
    </source>
</reference>
<evidence type="ECO:0000313" key="2">
    <source>
        <dbReference type="EMBL" id="GMI16077.1"/>
    </source>
</evidence>
<name>A0A9W7FPQ7_9STRA</name>
<comment type="caution">
    <text evidence="2">The sequence shown here is derived from an EMBL/GenBank/DDBJ whole genome shotgun (WGS) entry which is preliminary data.</text>
</comment>
<feature type="compositionally biased region" description="Basic residues" evidence="1">
    <location>
        <begin position="101"/>
        <end position="110"/>
    </location>
</feature>
<evidence type="ECO:0000256" key="1">
    <source>
        <dbReference type="SAM" id="MobiDB-lite"/>
    </source>
</evidence>
<evidence type="ECO:0000313" key="3">
    <source>
        <dbReference type="Proteomes" id="UP001165122"/>
    </source>
</evidence>
<proteinExistence type="predicted"/>
<dbReference type="EMBL" id="BRXW01000242">
    <property type="protein sequence ID" value="GMI16077.1"/>
    <property type="molecule type" value="Genomic_DNA"/>
</dbReference>
<accession>A0A9W7FPQ7</accession>
<dbReference type="Proteomes" id="UP001165122">
    <property type="component" value="Unassembled WGS sequence"/>
</dbReference>
<dbReference type="Gene3D" id="1.20.5.170">
    <property type="match status" value="1"/>
</dbReference>